<evidence type="ECO:0000313" key="2">
    <source>
        <dbReference type="Proteomes" id="UP000596381"/>
    </source>
</evidence>
<dbReference type="Proteomes" id="UP000596381">
    <property type="component" value="Segment"/>
</dbReference>
<protein>
    <submittedName>
        <fullName evidence="1">Uncharacterized protein</fullName>
    </submittedName>
</protein>
<dbReference type="InterPro" id="IPR027417">
    <property type="entry name" value="P-loop_NTPase"/>
</dbReference>
<accession>A0A7U0GBX0</accession>
<dbReference type="EMBL" id="MW394391">
    <property type="protein sequence ID" value="QQV92325.1"/>
    <property type="molecule type" value="Genomic_DNA"/>
</dbReference>
<evidence type="ECO:0000313" key="1">
    <source>
        <dbReference type="EMBL" id="QQV92325.1"/>
    </source>
</evidence>
<sequence>MKNEITINIIGPARTGKSSIGKLISELLNKYCIETTLNQIAGEPDVSTERAEEVVAILAQSGLRVTVNEVMAREPLTLTKQEK</sequence>
<keyword evidence="2" id="KW-1185">Reference proteome</keyword>
<proteinExistence type="predicted"/>
<gene>
    <name evidence="1" type="ORF">vBKpMFBKp24_275</name>
</gene>
<reference evidence="1 2" key="1">
    <citation type="submission" date="2020-12" db="EMBL/GenBank/DDBJ databases">
        <title>Genomic characterization of four novel bacteriophages infecting Klebsiella pneumoniae.</title>
        <authorList>
            <person name="Estrada Bonilla B."/>
            <person name="Costa A.R."/>
            <person name="van Rossum T."/>
            <person name="Hagedoorn S."/>
            <person name="Wallinga H."/>
            <person name="Xiao M."/>
            <person name="Song W."/>
            <person name="Haas P.-J."/>
            <person name="Nobrega F.L."/>
            <person name="Brouns S.J.J."/>
        </authorList>
    </citation>
    <scope>NUCLEOTIDE SEQUENCE [LARGE SCALE GENOMIC DNA]</scope>
</reference>
<dbReference type="SUPFAM" id="SSF52540">
    <property type="entry name" value="P-loop containing nucleoside triphosphate hydrolases"/>
    <property type="match status" value="1"/>
</dbReference>
<name>A0A7U0GBX0_9CAUD</name>
<organism evidence="1 2">
    <name type="scientific">Klebsiella phage vB_KpM_FBKp24</name>
    <dbReference type="NCBI Taxonomy" id="2801834"/>
    <lineage>
        <taxon>Viruses</taxon>
        <taxon>Duplodnaviria</taxon>
        <taxon>Heunggongvirae</taxon>
        <taxon>Uroviricota</taxon>
        <taxon>Caudoviricetes</taxon>
        <taxon>Chimalliviridae</taxon>
        <taxon>Maaswegvirus</taxon>
        <taxon>Maaswegvirus Kp24</taxon>
    </lineage>
</organism>